<proteinExistence type="predicted"/>
<name>A0A7E4VBP2_PANRE</name>
<dbReference type="WBParaSite" id="Pan_g19026.t1">
    <property type="protein sequence ID" value="Pan_g19026.t1"/>
    <property type="gene ID" value="Pan_g19026"/>
</dbReference>
<protein>
    <submittedName>
        <fullName evidence="2">Sulfotransfer_1 domain-containing protein</fullName>
    </submittedName>
</protein>
<accession>A0A7E4VBP2</accession>
<dbReference type="AlphaFoldDB" id="A0A7E4VBP2"/>
<dbReference type="GO" id="GO:1902884">
    <property type="term" value="P:positive regulation of response to oxidative stress"/>
    <property type="evidence" value="ECO:0007669"/>
    <property type="project" value="InterPro"/>
</dbReference>
<dbReference type="InterPro" id="IPR007669">
    <property type="entry name" value="Chst-1-like"/>
</dbReference>
<dbReference type="GO" id="GO:0016020">
    <property type="term" value="C:membrane"/>
    <property type="evidence" value="ECO:0007669"/>
    <property type="project" value="InterPro"/>
</dbReference>
<dbReference type="GO" id="GO:0047756">
    <property type="term" value="F:chondroitin 4-sulfotransferase activity"/>
    <property type="evidence" value="ECO:0007669"/>
    <property type="project" value="InterPro"/>
</dbReference>
<dbReference type="PANTHER" id="PTHR22900:SF5">
    <property type="entry name" value="PROTEIN CBG14245"/>
    <property type="match status" value="1"/>
</dbReference>
<sequence>MTAAPVPSSPPWAAILLFAFATVCYYDVSTVRKSETFFDEAMLDNALAEPLPATEGISTNDTSNGIAKFCSVDNSLCLPQFLDLNEPFVRKVVVVPQYKMLSCILPKCMSTTTTRIFSYLYDKEKYLDYKWKGQKKSATHHENDFDSMPTFKHNTHTTDEDLRAHWQMLVSVRNPLDRFASAFNNKCVNERLKLTLDPVLYGGGELCYGCQQDAACFLRKQFIRAKMYARGGLGRVGYEDQHTFPQSWFCNFGEYLNDFRIYRQASKSRERFRDVVMELLNKVNVTESEKTFVNQHIVDEDPSADEPPPIDKTDEVKSQILNDPKLLKIFIAMYYYDYILFDFEFPPEATALFEKELLSAK</sequence>
<dbReference type="GO" id="GO:0050650">
    <property type="term" value="P:chondroitin sulfate proteoglycan biosynthetic process"/>
    <property type="evidence" value="ECO:0007669"/>
    <property type="project" value="InterPro"/>
</dbReference>
<organism evidence="1 2">
    <name type="scientific">Panagrellus redivivus</name>
    <name type="common">Microworm</name>
    <dbReference type="NCBI Taxonomy" id="6233"/>
    <lineage>
        <taxon>Eukaryota</taxon>
        <taxon>Metazoa</taxon>
        <taxon>Ecdysozoa</taxon>
        <taxon>Nematoda</taxon>
        <taxon>Chromadorea</taxon>
        <taxon>Rhabditida</taxon>
        <taxon>Tylenchina</taxon>
        <taxon>Panagrolaimomorpha</taxon>
        <taxon>Panagrolaimoidea</taxon>
        <taxon>Panagrolaimidae</taxon>
        <taxon>Panagrellus</taxon>
    </lineage>
</organism>
<evidence type="ECO:0000313" key="2">
    <source>
        <dbReference type="WBParaSite" id="Pan_g19026.t1"/>
    </source>
</evidence>
<dbReference type="Proteomes" id="UP000492821">
    <property type="component" value="Unassembled WGS sequence"/>
</dbReference>
<keyword evidence="1" id="KW-1185">Reference proteome</keyword>
<dbReference type="InterPro" id="IPR005331">
    <property type="entry name" value="Sulfotransferase"/>
</dbReference>
<reference evidence="1" key="1">
    <citation type="journal article" date="2013" name="Genetics">
        <title>The draft genome and transcriptome of Panagrellus redivivus are shaped by the harsh demands of a free-living lifestyle.</title>
        <authorList>
            <person name="Srinivasan J."/>
            <person name="Dillman A.R."/>
            <person name="Macchietto M.G."/>
            <person name="Heikkinen L."/>
            <person name="Lakso M."/>
            <person name="Fracchia K.M."/>
            <person name="Antoshechkin I."/>
            <person name="Mortazavi A."/>
            <person name="Wong G."/>
            <person name="Sternberg P.W."/>
        </authorList>
    </citation>
    <scope>NUCLEOTIDE SEQUENCE [LARGE SCALE GENOMIC DNA]</scope>
    <source>
        <strain evidence="1">MT8872</strain>
    </source>
</reference>
<dbReference type="Pfam" id="PF03567">
    <property type="entry name" value="Sulfotransfer_2"/>
    <property type="match status" value="1"/>
</dbReference>
<dbReference type="PANTHER" id="PTHR22900">
    <property type="entry name" value="PROTEIN CBG14245-RELATED"/>
    <property type="match status" value="1"/>
</dbReference>
<reference evidence="2" key="2">
    <citation type="submission" date="2020-10" db="UniProtKB">
        <authorList>
            <consortium name="WormBaseParasite"/>
        </authorList>
    </citation>
    <scope>IDENTIFICATION</scope>
</reference>
<evidence type="ECO:0000313" key="1">
    <source>
        <dbReference type="Proteomes" id="UP000492821"/>
    </source>
</evidence>